<dbReference type="Proteomes" id="UP000694257">
    <property type="component" value="Chromosome"/>
</dbReference>
<evidence type="ECO:0000259" key="4">
    <source>
        <dbReference type="PROSITE" id="PS01124"/>
    </source>
</evidence>
<evidence type="ECO:0000313" key="6">
    <source>
        <dbReference type="Proteomes" id="UP000694257"/>
    </source>
</evidence>
<protein>
    <submittedName>
        <fullName evidence="5">Helix-turn-helix domain-containing protein</fullName>
    </submittedName>
</protein>
<name>A0ABX8RGQ1_NOCIO</name>
<dbReference type="InterPro" id="IPR018060">
    <property type="entry name" value="HTH_AraC"/>
</dbReference>
<dbReference type="RefSeq" id="WP_218469636.1">
    <property type="nucleotide sequence ID" value="NZ_BAABJN010000011.1"/>
</dbReference>
<organism evidence="5 6">
    <name type="scientific">Nocardia iowensis</name>
    <dbReference type="NCBI Taxonomy" id="204891"/>
    <lineage>
        <taxon>Bacteria</taxon>
        <taxon>Bacillati</taxon>
        <taxon>Actinomycetota</taxon>
        <taxon>Actinomycetes</taxon>
        <taxon>Mycobacteriales</taxon>
        <taxon>Nocardiaceae</taxon>
        <taxon>Nocardia</taxon>
    </lineage>
</organism>
<keyword evidence="3" id="KW-0804">Transcription</keyword>
<proteinExistence type="predicted"/>
<evidence type="ECO:0000256" key="3">
    <source>
        <dbReference type="ARBA" id="ARBA00023163"/>
    </source>
</evidence>
<sequence length="333" mass="36262">MAVPNEPGSSATFAAEATAPGTAAARFGRFWREWEAQLGKKQPTPHFAPGSTGDFQMSARAVTAHDAVIADVRSESLISTYTSPPRQGDEQVLMHVVRRNAWRFARPREGEHTVPAGHFMLQRMGPPTFEQARRTAATVLIVPTAPLARLILDRLITGPASSAEMRLLLGQLQLVEQTARDLTPAGALAARNALLELVEGVLRQQADSTEPHLGPALAQAVKDLADSRLADPDLSPSMLARELGVSVRTLYRAFAAVEDSVAGYIRRRRLEQASLELLSPVGRPSISELAAHWHFADSSHFIRAFKSQYGRTPAEFAQTDTGDEPDTHPSRRA</sequence>
<gene>
    <name evidence="5" type="ORF">KV110_24545</name>
</gene>
<dbReference type="PROSITE" id="PS01124">
    <property type="entry name" value="HTH_ARAC_FAMILY_2"/>
    <property type="match status" value="1"/>
</dbReference>
<evidence type="ECO:0000313" key="5">
    <source>
        <dbReference type="EMBL" id="QXN88753.1"/>
    </source>
</evidence>
<feature type="domain" description="HTH araC/xylS-type" evidence="4">
    <location>
        <begin position="219"/>
        <end position="319"/>
    </location>
</feature>
<dbReference type="SMART" id="SM00342">
    <property type="entry name" value="HTH_ARAC"/>
    <property type="match status" value="1"/>
</dbReference>
<dbReference type="InterPro" id="IPR050204">
    <property type="entry name" value="AraC_XylS_family_regulators"/>
</dbReference>
<dbReference type="EMBL" id="CP078145">
    <property type="protein sequence ID" value="QXN88753.1"/>
    <property type="molecule type" value="Genomic_DNA"/>
</dbReference>
<evidence type="ECO:0000256" key="1">
    <source>
        <dbReference type="ARBA" id="ARBA00023015"/>
    </source>
</evidence>
<dbReference type="PANTHER" id="PTHR46796:SF6">
    <property type="entry name" value="ARAC SUBFAMILY"/>
    <property type="match status" value="1"/>
</dbReference>
<keyword evidence="6" id="KW-1185">Reference proteome</keyword>
<keyword evidence="1" id="KW-0805">Transcription regulation</keyword>
<dbReference type="Pfam" id="PF12833">
    <property type="entry name" value="HTH_18"/>
    <property type="match status" value="1"/>
</dbReference>
<reference evidence="5 6" key="1">
    <citation type="submission" date="2021-07" db="EMBL/GenBank/DDBJ databases">
        <title>Whole Genome Sequence of Nocardia Iowensis.</title>
        <authorList>
            <person name="Lamm A."/>
            <person name="Collins-Fairclough A.M."/>
            <person name="Bunk B."/>
            <person name="Sproer C."/>
        </authorList>
    </citation>
    <scope>NUCLEOTIDE SEQUENCE [LARGE SCALE GENOMIC DNA]</scope>
    <source>
        <strain evidence="5 6">NRRL 5646</strain>
    </source>
</reference>
<dbReference type="PANTHER" id="PTHR46796">
    <property type="entry name" value="HTH-TYPE TRANSCRIPTIONAL ACTIVATOR RHAS-RELATED"/>
    <property type="match status" value="1"/>
</dbReference>
<keyword evidence="2" id="KW-0238">DNA-binding</keyword>
<accession>A0ABX8RGQ1</accession>
<evidence type="ECO:0000256" key="2">
    <source>
        <dbReference type="ARBA" id="ARBA00023125"/>
    </source>
</evidence>